<reference evidence="7 8" key="2">
    <citation type="submission" date="2020-03" db="EMBL/GenBank/DDBJ databases">
        <title>Bacillus aquiflavi sp. nov., isolated from yellow water of strong flavor Chinese baijiu in Yibin region of China.</title>
        <authorList>
            <person name="Xie J."/>
        </authorList>
    </citation>
    <scope>NUCLEOTIDE SEQUENCE [LARGE SCALE GENOMIC DNA]</scope>
    <source>
        <strain evidence="7 8">Gsoil 114</strain>
    </source>
</reference>
<dbReference type="GO" id="GO:0016020">
    <property type="term" value="C:membrane"/>
    <property type="evidence" value="ECO:0007669"/>
    <property type="project" value="UniProtKB-SubCell"/>
</dbReference>
<keyword evidence="7" id="KW-0436">Ligase</keyword>
<sequence>MENNLNLKQITGGISVLSAVFGLSLLFIGSKVTFSLFAVIWLLILLCLFIAVYRQREQLFRTIMYILIASTFLNQSILSVHVGFFTLFLYRLILVGCIAIFIIDLLKQRSLADKWERIEVKGVLFFLLFWLTYGFISLLWAKSITDGIKYLFLLGIGIAFVFLSVFAFTKIKHLLLFYYIWLGMTVVLLCLGLINHFAHVQLPSSTLYGGSAYKLGYPTAVFTNQNDFATFLTISFFFYLAVVKNSKSISMKIASIILAVLSIYIIYLTESRASLLAIMIGLVAYVWLLLPSTWKKITGIAGAALVLIGMIAISSPLLHKVHDMYMLAGQYSSTERLPSNLIRFNLLLSTFHYIAQSYGFGVGAGNIPYYLEHESIYNTNQIYEVHNWLAEIMGNFGIFMVFGYITMYACLFFSIYRMYQEKRNRIHNMLLEGCMVAMIAFIVSSISPSSVSNLYFHWVFLGFVTVTVSVLRNIENSVQENQLLFYPRKEFWKQLL</sequence>
<feature type="transmembrane region" description="Helical" evidence="5">
    <location>
        <begin position="65"/>
        <end position="82"/>
    </location>
</feature>
<dbReference type="GO" id="GO:0016874">
    <property type="term" value="F:ligase activity"/>
    <property type="evidence" value="ECO:0007669"/>
    <property type="project" value="UniProtKB-KW"/>
</dbReference>
<protein>
    <submittedName>
        <fullName evidence="7">O-antigen ligase family protein</fullName>
    </submittedName>
</protein>
<feature type="transmembrane region" description="Helical" evidence="5">
    <location>
        <begin position="273"/>
        <end position="290"/>
    </location>
</feature>
<feature type="transmembrane region" description="Helical" evidence="5">
    <location>
        <begin position="428"/>
        <end position="448"/>
    </location>
</feature>
<feature type="transmembrane region" description="Helical" evidence="5">
    <location>
        <begin position="88"/>
        <end position="106"/>
    </location>
</feature>
<reference evidence="7 8" key="1">
    <citation type="submission" date="2020-02" db="EMBL/GenBank/DDBJ databases">
        <authorList>
            <person name="Feng H."/>
        </authorList>
    </citation>
    <scope>NUCLEOTIDE SEQUENCE [LARGE SCALE GENOMIC DNA]</scope>
    <source>
        <strain evidence="7 8">Gsoil 114</strain>
    </source>
</reference>
<dbReference type="Proteomes" id="UP000476934">
    <property type="component" value="Unassembled WGS sequence"/>
</dbReference>
<evidence type="ECO:0000256" key="1">
    <source>
        <dbReference type="ARBA" id="ARBA00004141"/>
    </source>
</evidence>
<dbReference type="Pfam" id="PF04932">
    <property type="entry name" value="Wzy_C"/>
    <property type="match status" value="1"/>
</dbReference>
<feature type="transmembrane region" description="Helical" evidence="5">
    <location>
        <begin position="297"/>
        <end position="318"/>
    </location>
</feature>
<evidence type="ECO:0000256" key="5">
    <source>
        <dbReference type="SAM" id="Phobius"/>
    </source>
</evidence>
<keyword evidence="4 5" id="KW-0472">Membrane</keyword>
<dbReference type="EMBL" id="JAAIWK010000005">
    <property type="protein sequence ID" value="NEY19427.1"/>
    <property type="molecule type" value="Genomic_DNA"/>
</dbReference>
<dbReference type="RefSeq" id="WP_051476317.1">
    <property type="nucleotide sequence ID" value="NZ_JAAIWK010000005.1"/>
</dbReference>
<evidence type="ECO:0000259" key="6">
    <source>
        <dbReference type="Pfam" id="PF04932"/>
    </source>
</evidence>
<name>A0A6M0P4J9_9BACI</name>
<accession>A0A6M0P4J9</accession>
<feature type="transmembrane region" description="Helical" evidence="5">
    <location>
        <begin position="118"/>
        <end position="141"/>
    </location>
</feature>
<keyword evidence="3 5" id="KW-1133">Transmembrane helix</keyword>
<keyword evidence="8" id="KW-1185">Reference proteome</keyword>
<feature type="transmembrane region" description="Helical" evidence="5">
    <location>
        <begin position="249"/>
        <end position="267"/>
    </location>
</feature>
<keyword evidence="2 5" id="KW-0812">Transmembrane</keyword>
<dbReference type="InterPro" id="IPR051533">
    <property type="entry name" value="WaaL-like"/>
</dbReference>
<feature type="transmembrane region" description="Helical" evidence="5">
    <location>
        <begin position="147"/>
        <end position="168"/>
    </location>
</feature>
<feature type="transmembrane region" description="Helical" evidence="5">
    <location>
        <begin position="175"/>
        <end position="197"/>
    </location>
</feature>
<evidence type="ECO:0000256" key="2">
    <source>
        <dbReference type="ARBA" id="ARBA00022692"/>
    </source>
</evidence>
<evidence type="ECO:0000256" key="3">
    <source>
        <dbReference type="ARBA" id="ARBA00022989"/>
    </source>
</evidence>
<proteinExistence type="predicted"/>
<feature type="transmembrane region" description="Helical" evidence="5">
    <location>
        <begin position="34"/>
        <end position="53"/>
    </location>
</feature>
<evidence type="ECO:0000256" key="4">
    <source>
        <dbReference type="ARBA" id="ARBA00023136"/>
    </source>
</evidence>
<dbReference type="PANTHER" id="PTHR37422">
    <property type="entry name" value="TEICHURONIC ACID BIOSYNTHESIS PROTEIN TUAE"/>
    <property type="match status" value="1"/>
</dbReference>
<evidence type="ECO:0000313" key="8">
    <source>
        <dbReference type="Proteomes" id="UP000476934"/>
    </source>
</evidence>
<dbReference type="PANTHER" id="PTHR37422:SF23">
    <property type="entry name" value="TEICHURONIC ACID BIOSYNTHESIS PROTEIN TUAE"/>
    <property type="match status" value="1"/>
</dbReference>
<dbReference type="AlphaFoldDB" id="A0A6M0P4J9"/>
<dbReference type="InterPro" id="IPR007016">
    <property type="entry name" value="O-antigen_ligase-rel_domated"/>
</dbReference>
<dbReference type="OrthoDB" id="9255580at2"/>
<feature type="transmembrane region" description="Helical" evidence="5">
    <location>
        <begin position="396"/>
        <end position="416"/>
    </location>
</feature>
<feature type="transmembrane region" description="Helical" evidence="5">
    <location>
        <begin position="454"/>
        <end position="474"/>
    </location>
</feature>
<feature type="domain" description="O-antigen ligase-related" evidence="6">
    <location>
        <begin position="258"/>
        <end position="403"/>
    </location>
</feature>
<feature type="transmembrane region" description="Helical" evidence="5">
    <location>
        <begin position="12"/>
        <end position="28"/>
    </location>
</feature>
<organism evidence="7 8">
    <name type="scientific">Heyndrickxia ginsengihumi</name>
    <dbReference type="NCBI Taxonomy" id="363870"/>
    <lineage>
        <taxon>Bacteria</taxon>
        <taxon>Bacillati</taxon>
        <taxon>Bacillota</taxon>
        <taxon>Bacilli</taxon>
        <taxon>Bacillales</taxon>
        <taxon>Bacillaceae</taxon>
        <taxon>Heyndrickxia</taxon>
    </lineage>
</organism>
<dbReference type="NCBIfam" id="NF047675">
    <property type="entry name" value="TeichurnBiosyTuaE"/>
    <property type="match status" value="1"/>
</dbReference>
<feature type="transmembrane region" description="Helical" evidence="5">
    <location>
        <begin position="217"/>
        <end position="242"/>
    </location>
</feature>
<comment type="caution">
    <text evidence="7">The sequence shown here is derived from an EMBL/GenBank/DDBJ whole genome shotgun (WGS) entry which is preliminary data.</text>
</comment>
<evidence type="ECO:0000313" key="7">
    <source>
        <dbReference type="EMBL" id="NEY19427.1"/>
    </source>
</evidence>
<gene>
    <name evidence="7" type="ORF">G4D61_05520</name>
</gene>
<comment type="subcellular location">
    <subcellularLocation>
        <location evidence="1">Membrane</location>
        <topology evidence="1">Multi-pass membrane protein</topology>
    </subcellularLocation>
</comment>